<dbReference type="Gene3D" id="1.10.287.70">
    <property type="match status" value="1"/>
</dbReference>
<proteinExistence type="predicted"/>
<evidence type="ECO:0000256" key="7">
    <source>
        <dbReference type="ARBA" id="ARBA00023303"/>
    </source>
</evidence>
<dbReference type="PRINTS" id="PR01470">
    <property type="entry name" value="ERGCHANNEL"/>
</dbReference>
<dbReference type="GO" id="GO:0005242">
    <property type="term" value="F:inward rectifier potassium channel activity"/>
    <property type="evidence" value="ECO:0007669"/>
    <property type="project" value="TreeGrafter"/>
</dbReference>
<dbReference type="Gene3D" id="2.60.120.10">
    <property type="entry name" value="Jelly Rolls"/>
    <property type="match status" value="1"/>
</dbReference>
<dbReference type="PROSITE" id="PS50042">
    <property type="entry name" value="CNMP_BINDING_3"/>
    <property type="match status" value="1"/>
</dbReference>
<dbReference type="RefSeq" id="XP_018011421.1">
    <property type="nucleotide sequence ID" value="XM_018155932.2"/>
</dbReference>
<dbReference type="InterPro" id="IPR003967">
    <property type="entry name" value="K_chnl_volt-dep_ERG"/>
</dbReference>
<dbReference type="SUPFAM" id="SSF81324">
    <property type="entry name" value="Voltage-gated potassium channels"/>
    <property type="match status" value="1"/>
</dbReference>
<evidence type="ECO:0000256" key="2">
    <source>
        <dbReference type="ARBA" id="ARBA00022475"/>
    </source>
</evidence>
<dbReference type="Pfam" id="PF07885">
    <property type="entry name" value="Ion_trans_2"/>
    <property type="match status" value="1"/>
</dbReference>
<feature type="region of interest" description="Disordered" evidence="8">
    <location>
        <begin position="302"/>
        <end position="479"/>
    </location>
</feature>
<feature type="compositionally biased region" description="Basic residues" evidence="8">
    <location>
        <begin position="313"/>
        <end position="329"/>
    </location>
</feature>
<dbReference type="PANTHER" id="PTHR10217">
    <property type="entry name" value="VOLTAGE AND LIGAND GATED POTASSIUM CHANNEL"/>
    <property type="match status" value="1"/>
</dbReference>
<keyword evidence="5" id="KW-0813">Transport</keyword>
<feature type="domain" description="Cyclic nucleotide-binding" evidence="10">
    <location>
        <begin position="157"/>
        <end position="257"/>
    </location>
</feature>
<evidence type="ECO:0000259" key="10">
    <source>
        <dbReference type="PROSITE" id="PS50042"/>
    </source>
</evidence>
<feature type="compositionally biased region" description="Low complexity" evidence="8">
    <location>
        <begin position="668"/>
        <end position="682"/>
    </location>
</feature>
<dbReference type="GeneID" id="108668689"/>
<keyword evidence="4" id="KW-0631">Potassium channel</keyword>
<dbReference type="Gene3D" id="1.10.1200.260">
    <property type="match status" value="1"/>
</dbReference>
<gene>
    <name evidence="12" type="primary">LOC108668689</name>
</gene>
<dbReference type="InterPro" id="IPR050818">
    <property type="entry name" value="KCNH_animal-type"/>
</dbReference>
<dbReference type="FunFam" id="2.60.120.10:FF:000107">
    <property type="entry name" value="Potassium voltage-gated channel unc-103"/>
    <property type="match status" value="1"/>
</dbReference>
<keyword evidence="5" id="KW-0406">Ion transport</keyword>
<keyword evidence="11" id="KW-1185">Reference proteome</keyword>
<dbReference type="InterPro" id="IPR013099">
    <property type="entry name" value="K_chnl_dom"/>
</dbReference>
<dbReference type="GO" id="GO:0042391">
    <property type="term" value="P:regulation of membrane potential"/>
    <property type="evidence" value="ECO:0007669"/>
    <property type="project" value="TreeGrafter"/>
</dbReference>
<feature type="compositionally biased region" description="Polar residues" evidence="8">
    <location>
        <begin position="866"/>
        <end position="887"/>
    </location>
</feature>
<reference evidence="12" key="1">
    <citation type="submission" date="2025-08" db="UniProtKB">
        <authorList>
            <consortium name="RefSeq"/>
        </authorList>
    </citation>
    <scope>IDENTIFICATION</scope>
    <source>
        <tissue evidence="12">Whole organism</tissue>
    </source>
</reference>
<dbReference type="PANTHER" id="PTHR10217:SF548">
    <property type="entry name" value="GH12235P"/>
    <property type="match status" value="1"/>
</dbReference>
<dbReference type="GO" id="GO:0005886">
    <property type="term" value="C:plasma membrane"/>
    <property type="evidence" value="ECO:0007669"/>
    <property type="project" value="UniProtKB-SubCell"/>
</dbReference>
<dbReference type="KEGG" id="hazt:108668689"/>
<evidence type="ECO:0000256" key="5">
    <source>
        <dbReference type="ARBA" id="ARBA00022882"/>
    </source>
</evidence>
<keyword evidence="7" id="KW-0407">Ion channel</keyword>
<dbReference type="CDD" id="cd00038">
    <property type="entry name" value="CAP_ED"/>
    <property type="match status" value="1"/>
</dbReference>
<dbReference type="FunFam" id="1.10.1200.260:FF:000001">
    <property type="entry name" value="Potassium voltage-gated channel subfamily H member 7"/>
    <property type="match status" value="1"/>
</dbReference>
<name>A0A8B7ND13_HYAAZ</name>
<dbReference type="SUPFAM" id="SSF51206">
    <property type="entry name" value="cAMP-binding domain-like"/>
    <property type="match status" value="1"/>
</dbReference>
<sequence>MDPAKKREFYKRPAQSTNFASQKAKYVTSLYFTFSSLTSVGFGNVAATTDAEKIFTILVMLVGSLMYASIFGNVSAIIQRLYAGTARYHTQFMRVKEFIRFYQIPNPLRQRMEEYFQHAWSYTNGIDMGAVLNMFPECLQADISLHLNESLFQSCPSFAGATPGCLRALSMKFRTTHAPPGDTLVHKGDVLTAVYFIGRGSIEILKDDVVMAILGKNDIYGENPCIYPSIGKSSCSVRALTYCDLHRIMRDDILDVLELYPEFHETFARNIEITFNLRDEEVSGVDPEVIRKKRGSLMRHNSFESEETQVRRNAYRLPRRRRRNVRKRRSSEEDSETDGSGGDRRGGAPDADPEGGRGGGGPSGSRSKGGHVNGSCGAVVERAPDRGDGAPGAAQNSGKTDSSFLKPPPHSAEGKPNQGRSGLTGALSSVVRESRSRCSSPGAPGKEDAPLLMHEAPIAECSSPDRRADSPVSRLGGGAPAGSGLHFSDVHGLSYRIDTLSRQVHHLETRVSADIQQILVLLQLQYQNSQAKPHPLQDQEISPHTAITLSPERRRLSPGRLRATVSASTTGLTSCTSYAFRDPARMFRRATSLHEPPASQPLAMHQRSLDASRQPIVDDLLGGGVESSAHQSLDFREGQGPGSSPGAISAPPCSGGVFSGGPLSMTSSYVSSNGSSNGSNGVAHARAGVSSLPPRTCPSMPITPDLDTDGSRPSPPRSQSQPTDLTQARGRRKCRSPQQSGSQTGGTPGSLDPWAPRREDSKGSEPESWGDFRSLTEAPIARLESLDEMDSLPETLSETSPSRVQQKQSPSYLPQSRQQSPLQQQIPKTLQQKQQQQSPSQSLQCSPLQNTPLTPRQYPQLPLCSPTRQLDFDTSSPHLSRSFSQQASPIFSSAKPLNSSTEQCSDRLHFPLEFPSKRPQSPLQQKLLSSQQQISSQQQHLIQTQQQSPFLFGFPPIRKSMQGSSSSKSPCDTTVSIATTSSGSEDKPSQV</sequence>
<evidence type="ECO:0000256" key="8">
    <source>
        <dbReference type="SAM" id="MobiDB-lite"/>
    </source>
</evidence>
<dbReference type="PRINTS" id="PR01463">
    <property type="entry name" value="EAGCHANLFMLY"/>
</dbReference>
<feature type="compositionally biased region" description="Polar residues" evidence="8">
    <location>
        <begin position="794"/>
        <end position="807"/>
    </location>
</feature>
<feature type="region of interest" description="Disordered" evidence="8">
    <location>
        <begin position="930"/>
        <end position="991"/>
    </location>
</feature>
<comment type="subcellular location">
    <subcellularLocation>
        <location evidence="1">Cell membrane</location>
        <topology evidence="1">Multi-pass membrane protein</topology>
    </subcellularLocation>
</comment>
<dbReference type="InterPro" id="IPR000595">
    <property type="entry name" value="cNMP-bd_dom"/>
</dbReference>
<keyword evidence="2" id="KW-1003">Cell membrane</keyword>
<keyword evidence="3" id="KW-0633">Potassium transport</keyword>
<keyword evidence="9" id="KW-0812">Transmembrane</keyword>
<feature type="compositionally biased region" description="Low complexity" evidence="8">
    <location>
        <begin position="642"/>
        <end position="653"/>
    </location>
</feature>
<keyword evidence="6" id="KW-0630">Potassium</keyword>
<dbReference type="SMART" id="SM00100">
    <property type="entry name" value="cNMP"/>
    <property type="match status" value="1"/>
</dbReference>
<evidence type="ECO:0000313" key="12">
    <source>
        <dbReference type="RefSeq" id="XP_018011421.1"/>
    </source>
</evidence>
<dbReference type="AlphaFoldDB" id="A0A8B7ND13"/>
<dbReference type="InterPro" id="IPR014710">
    <property type="entry name" value="RmlC-like_jellyroll"/>
</dbReference>
<evidence type="ECO:0000256" key="6">
    <source>
        <dbReference type="ARBA" id="ARBA00022958"/>
    </source>
</evidence>
<accession>A0A8B7ND13</accession>
<feature type="compositionally biased region" description="Basic and acidic residues" evidence="8">
    <location>
        <begin position="755"/>
        <end position="765"/>
    </location>
</feature>
<feature type="compositionally biased region" description="Low complexity" evidence="8">
    <location>
        <begin position="930"/>
        <end position="948"/>
    </location>
</feature>
<dbReference type="OrthoDB" id="432483at2759"/>
<evidence type="ECO:0000256" key="3">
    <source>
        <dbReference type="ARBA" id="ARBA00022538"/>
    </source>
</evidence>
<feature type="transmembrane region" description="Helical" evidence="9">
    <location>
        <begin position="26"/>
        <end position="47"/>
    </location>
</feature>
<dbReference type="Pfam" id="PF00027">
    <property type="entry name" value="cNMP_binding"/>
    <property type="match status" value="1"/>
</dbReference>
<keyword evidence="5" id="KW-0851">Voltage-gated channel</keyword>
<evidence type="ECO:0000313" key="11">
    <source>
        <dbReference type="Proteomes" id="UP000694843"/>
    </source>
</evidence>
<keyword evidence="9" id="KW-0472">Membrane</keyword>
<feature type="compositionally biased region" description="Polar residues" evidence="8">
    <location>
        <begin position="970"/>
        <end position="983"/>
    </location>
</feature>
<protein>
    <submittedName>
        <fullName evidence="12">Potassium voltage-gated channel subfamily H member 6</fullName>
    </submittedName>
</protein>
<dbReference type="GO" id="GO:0034702">
    <property type="term" value="C:monoatomic ion channel complex"/>
    <property type="evidence" value="ECO:0007669"/>
    <property type="project" value="UniProtKB-KW"/>
</dbReference>
<keyword evidence="9" id="KW-1133">Transmembrane helix</keyword>
<evidence type="ECO:0000256" key="9">
    <source>
        <dbReference type="SAM" id="Phobius"/>
    </source>
</evidence>
<dbReference type="InterPro" id="IPR018490">
    <property type="entry name" value="cNMP-bd_dom_sf"/>
</dbReference>
<evidence type="ECO:0000256" key="4">
    <source>
        <dbReference type="ARBA" id="ARBA00022826"/>
    </source>
</evidence>
<evidence type="ECO:0000256" key="1">
    <source>
        <dbReference type="ARBA" id="ARBA00004651"/>
    </source>
</evidence>
<feature type="compositionally biased region" description="Low complexity" evidence="8">
    <location>
        <begin position="808"/>
        <end position="849"/>
    </location>
</feature>
<dbReference type="Proteomes" id="UP000694843">
    <property type="component" value="Unplaced"/>
</dbReference>
<feature type="transmembrane region" description="Helical" evidence="9">
    <location>
        <begin position="54"/>
        <end position="78"/>
    </location>
</feature>
<dbReference type="InterPro" id="IPR003938">
    <property type="entry name" value="K_chnl_volt-dep_EAG/ELK/ERG"/>
</dbReference>
<feature type="region of interest" description="Disordered" evidence="8">
    <location>
        <begin position="633"/>
        <end position="653"/>
    </location>
</feature>
<feature type="region of interest" description="Disordered" evidence="8">
    <location>
        <begin position="668"/>
        <end position="887"/>
    </location>
</feature>
<organism evidence="11 12">
    <name type="scientific">Hyalella azteca</name>
    <name type="common">Amphipod</name>
    <dbReference type="NCBI Taxonomy" id="294128"/>
    <lineage>
        <taxon>Eukaryota</taxon>
        <taxon>Metazoa</taxon>
        <taxon>Ecdysozoa</taxon>
        <taxon>Arthropoda</taxon>
        <taxon>Crustacea</taxon>
        <taxon>Multicrustacea</taxon>
        <taxon>Malacostraca</taxon>
        <taxon>Eumalacostraca</taxon>
        <taxon>Peracarida</taxon>
        <taxon>Amphipoda</taxon>
        <taxon>Senticaudata</taxon>
        <taxon>Talitrida</taxon>
        <taxon>Talitroidea</taxon>
        <taxon>Hyalellidae</taxon>
        <taxon>Hyalella</taxon>
    </lineage>
</organism>